<proteinExistence type="evidence at protein level"/>
<sequence>MNGTTGEPTSTETNKKQPTGEPTSTETNKKQPAGEPTSTETNKKQPAGEPTKLRPGGVSSAPPYESMLRSTMYERLRAQHPAEFEPASVFFTHDERSFIDRRKSLRVKAALVYEAVTGRHEDDDQMQSAKILLLALAKKCHSKMHPETAVVHGGGRGTGTASRSCVSLHLYSALHAAGETGGDAADETGWDDKMMRVLDGIFLVVGFLPKLNEAISSSNADRDSVDQSFRSRHMLEMVADVVKLENQLLWLQDLLDVAGHIEAVIKETVEQHDFRDVKKAMGREYKQEVTAQNLADVIHRFCWYYSPFATKKPAPDSPFKDVVANKEMAAKRTLLDCLHMSVVKPSSHGKGGSGGIGRPSRMPTARDLWRSGVRLQASENGRAEIEFAQPTLWLPALVYDFKLATVARNLLVLEYDEEQSKPITRYFQMMNEIVEDAADVRILRRAGVVRGGQEVHELIKNIDSRAMYPSVYMAMDREIDKVREYHDKRMASFFVRNRPGVIWASSVAAISMAAVVASMRKRG</sequence>
<keyword evidence="2" id="KW-0472">Membrane</keyword>
<dbReference type="InterPro" id="IPR004158">
    <property type="entry name" value="DUF247_pln"/>
</dbReference>
<feature type="compositionally biased region" description="Polar residues" evidence="1">
    <location>
        <begin position="1"/>
        <end position="26"/>
    </location>
</feature>
<evidence type="ECO:0000313" key="4">
    <source>
        <dbReference type="Proteomes" id="UP000007305"/>
    </source>
</evidence>
<name>A0A804PTQ3_MAIZE</name>
<organism evidence="3 4">
    <name type="scientific">Zea mays</name>
    <name type="common">Maize</name>
    <dbReference type="NCBI Taxonomy" id="4577"/>
    <lineage>
        <taxon>Eukaryota</taxon>
        <taxon>Viridiplantae</taxon>
        <taxon>Streptophyta</taxon>
        <taxon>Embryophyta</taxon>
        <taxon>Tracheophyta</taxon>
        <taxon>Spermatophyta</taxon>
        <taxon>Magnoliopsida</taxon>
        <taxon>Liliopsida</taxon>
        <taxon>Poales</taxon>
        <taxon>Poaceae</taxon>
        <taxon>PACMAD clade</taxon>
        <taxon>Panicoideae</taxon>
        <taxon>Andropogonodae</taxon>
        <taxon>Andropogoneae</taxon>
        <taxon>Tripsacinae</taxon>
        <taxon>Zea</taxon>
    </lineage>
</organism>
<keyword evidence="2" id="KW-1133">Transmembrane helix</keyword>
<reference evidence="3" key="2">
    <citation type="submission" date="2019-07" db="EMBL/GenBank/DDBJ databases">
        <authorList>
            <person name="Seetharam A."/>
            <person name="Woodhouse M."/>
            <person name="Cannon E."/>
        </authorList>
    </citation>
    <scope>NUCLEOTIDE SEQUENCE [LARGE SCALE GENOMIC DNA]</scope>
    <source>
        <strain evidence="3">cv. B73</strain>
    </source>
</reference>
<dbReference type="EnsemblPlants" id="Zm00001eb271280_T002">
    <property type="protein sequence ID" value="Zm00001eb271280_P002"/>
    <property type="gene ID" value="Zm00001eb271280"/>
</dbReference>
<reference evidence="3" key="3">
    <citation type="submission" date="2021-05" db="UniProtKB">
        <authorList>
            <consortium name="EnsemblPlants"/>
        </authorList>
    </citation>
    <scope>IDENTIFICATION</scope>
    <source>
        <strain evidence="3">cv. B73</strain>
    </source>
</reference>
<dbReference type="OrthoDB" id="781027at2759"/>
<dbReference type="Proteomes" id="UP000007305">
    <property type="component" value="Chromosome 6"/>
</dbReference>
<dbReference type="PANTHER" id="PTHR31549">
    <property type="entry name" value="PROTEIN, PUTATIVE (DUF247)-RELATED-RELATED"/>
    <property type="match status" value="1"/>
</dbReference>
<evidence type="ECO:0000256" key="1">
    <source>
        <dbReference type="SAM" id="MobiDB-lite"/>
    </source>
</evidence>
<accession>A0A804PTQ3</accession>
<evidence type="ECO:0000256" key="2">
    <source>
        <dbReference type="SAM" id="Phobius"/>
    </source>
</evidence>
<dbReference type="Gramene" id="Zm00001eb271280_T002">
    <property type="protein sequence ID" value="Zm00001eb271280_P002"/>
    <property type="gene ID" value="Zm00001eb271280"/>
</dbReference>
<keyword evidence="5" id="KW-1267">Proteomics identification</keyword>
<reference evidence="4" key="1">
    <citation type="journal article" date="2009" name="Science">
        <title>The B73 maize genome: complexity, diversity, and dynamics.</title>
        <authorList>
            <person name="Schnable P.S."/>
            <person name="Ware D."/>
            <person name="Fulton R.S."/>
            <person name="Stein J.C."/>
            <person name="Wei F."/>
            <person name="Pasternak S."/>
            <person name="Liang C."/>
            <person name="Zhang J."/>
            <person name="Fulton L."/>
            <person name="Graves T.A."/>
            <person name="Minx P."/>
            <person name="Reily A.D."/>
            <person name="Courtney L."/>
            <person name="Kruchowski S.S."/>
            <person name="Tomlinson C."/>
            <person name="Strong C."/>
            <person name="Delehaunty K."/>
            <person name="Fronick C."/>
            <person name="Courtney B."/>
            <person name="Rock S.M."/>
            <person name="Belter E."/>
            <person name="Du F."/>
            <person name="Kim K."/>
            <person name="Abbott R.M."/>
            <person name="Cotton M."/>
            <person name="Levy A."/>
            <person name="Marchetto P."/>
            <person name="Ochoa K."/>
            <person name="Jackson S.M."/>
            <person name="Gillam B."/>
            <person name="Chen W."/>
            <person name="Yan L."/>
            <person name="Higginbotham J."/>
            <person name="Cardenas M."/>
            <person name="Waligorski J."/>
            <person name="Applebaum E."/>
            <person name="Phelps L."/>
            <person name="Falcone J."/>
            <person name="Kanchi K."/>
            <person name="Thane T."/>
            <person name="Scimone A."/>
            <person name="Thane N."/>
            <person name="Henke J."/>
            <person name="Wang T."/>
            <person name="Ruppert J."/>
            <person name="Shah N."/>
            <person name="Rotter K."/>
            <person name="Hodges J."/>
            <person name="Ingenthron E."/>
            <person name="Cordes M."/>
            <person name="Kohlberg S."/>
            <person name="Sgro J."/>
            <person name="Delgado B."/>
            <person name="Mead K."/>
            <person name="Chinwalla A."/>
            <person name="Leonard S."/>
            <person name="Crouse K."/>
            <person name="Collura K."/>
            <person name="Kudrna D."/>
            <person name="Currie J."/>
            <person name="He R."/>
            <person name="Angelova A."/>
            <person name="Rajasekar S."/>
            <person name="Mueller T."/>
            <person name="Lomeli R."/>
            <person name="Scara G."/>
            <person name="Ko A."/>
            <person name="Delaney K."/>
            <person name="Wissotski M."/>
            <person name="Lopez G."/>
            <person name="Campos D."/>
            <person name="Braidotti M."/>
            <person name="Ashley E."/>
            <person name="Golser W."/>
            <person name="Kim H."/>
            <person name="Lee S."/>
            <person name="Lin J."/>
            <person name="Dujmic Z."/>
            <person name="Kim W."/>
            <person name="Talag J."/>
            <person name="Zuccolo A."/>
            <person name="Fan C."/>
            <person name="Sebastian A."/>
            <person name="Kramer M."/>
            <person name="Spiegel L."/>
            <person name="Nascimento L."/>
            <person name="Zutavern T."/>
            <person name="Miller B."/>
            <person name="Ambroise C."/>
            <person name="Muller S."/>
            <person name="Spooner W."/>
            <person name="Narechania A."/>
            <person name="Ren L."/>
            <person name="Wei S."/>
            <person name="Kumari S."/>
            <person name="Faga B."/>
            <person name="Levy M.J."/>
            <person name="McMahan L."/>
            <person name="Van Buren P."/>
            <person name="Vaughn M.W."/>
            <person name="Ying K."/>
            <person name="Yeh C.-T."/>
            <person name="Emrich S.J."/>
            <person name="Jia Y."/>
            <person name="Kalyanaraman A."/>
            <person name="Hsia A.-P."/>
            <person name="Barbazuk W.B."/>
            <person name="Baucom R.S."/>
            <person name="Brutnell T.P."/>
            <person name="Carpita N.C."/>
            <person name="Chaparro C."/>
            <person name="Chia J.-M."/>
            <person name="Deragon J.-M."/>
            <person name="Estill J.C."/>
            <person name="Fu Y."/>
            <person name="Jeddeloh J.A."/>
            <person name="Han Y."/>
            <person name="Lee H."/>
            <person name="Li P."/>
            <person name="Lisch D.R."/>
            <person name="Liu S."/>
            <person name="Liu Z."/>
            <person name="Nagel D.H."/>
            <person name="McCann M.C."/>
            <person name="SanMiguel P."/>
            <person name="Myers A.M."/>
            <person name="Nettleton D."/>
            <person name="Nguyen J."/>
            <person name="Penning B.W."/>
            <person name="Ponnala L."/>
            <person name="Schneider K.L."/>
            <person name="Schwartz D.C."/>
            <person name="Sharma A."/>
            <person name="Soderlund C."/>
            <person name="Springer N.M."/>
            <person name="Sun Q."/>
            <person name="Wang H."/>
            <person name="Waterman M."/>
            <person name="Westerman R."/>
            <person name="Wolfgruber T.K."/>
            <person name="Yang L."/>
            <person name="Yu Y."/>
            <person name="Zhang L."/>
            <person name="Zhou S."/>
            <person name="Zhu Q."/>
            <person name="Bennetzen J.L."/>
            <person name="Dawe R.K."/>
            <person name="Jiang J."/>
            <person name="Jiang N."/>
            <person name="Presting G.G."/>
            <person name="Wessler S.R."/>
            <person name="Aluru S."/>
            <person name="Martienssen R.A."/>
            <person name="Clifton S.W."/>
            <person name="McCombie W.R."/>
            <person name="Wing R.A."/>
            <person name="Wilson R.K."/>
        </authorList>
    </citation>
    <scope>NUCLEOTIDE SEQUENCE [LARGE SCALE GENOMIC DNA]</scope>
    <source>
        <strain evidence="4">cv. B73</strain>
    </source>
</reference>
<evidence type="ECO:0007829" key="5">
    <source>
        <dbReference type="PeptideAtlas" id="A0A804PTQ3"/>
    </source>
</evidence>
<dbReference type="FunCoup" id="A0A804PTQ3">
    <property type="interactions" value="669"/>
</dbReference>
<dbReference type="PANTHER" id="PTHR31549:SF24">
    <property type="entry name" value="OS06G0160600 PROTEIN"/>
    <property type="match status" value="1"/>
</dbReference>
<dbReference type="AlphaFoldDB" id="A0A804PTQ3"/>
<keyword evidence="4" id="KW-1185">Reference proteome</keyword>
<dbReference type="RefSeq" id="XP_035815373.1">
    <property type="nucleotide sequence ID" value="XM_035959480.1"/>
</dbReference>
<dbReference type="Pfam" id="PF03140">
    <property type="entry name" value="DUF247"/>
    <property type="match status" value="1"/>
</dbReference>
<protein>
    <submittedName>
        <fullName evidence="3">Uncharacterized protein</fullName>
    </submittedName>
</protein>
<feature type="transmembrane region" description="Helical" evidence="2">
    <location>
        <begin position="500"/>
        <end position="519"/>
    </location>
</feature>
<feature type="region of interest" description="Disordered" evidence="1">
    <location>
        <begin position="1"/>
        <end position="64"/>
    </location>
</feature>
<gene>
    <name evidence="3" type="primary">LOC100275752</name>
</gene>
<dbReference type="GeneID" id="100275752"/>
<keyword evidence="2" id="KW-0812">Transmembrane</keyword>
<dbReference type="InParanoid" id="A0A804PTQ3"/>
<evidence type="ECO:0000313" key="3">
    <source>
        <dbReference type="EnsemblPlants" id="Zm00001eb271280_P002"/>
    </source>
</evidence>